<dbReference type="GO" id="GO:0030897">
    <property type="term" value="C:HOPS complex"/>
    <property type="evidence" value="ECO:0007669"/>
    <property type="project" value="TreeGrafter"/>
</dbReference>
<feature type="compositionally biased region" description="Low complexity" evidence="4">
    <location>
        <begin position="7"/>
        <end position="25"/>
    </location>
</feature>
<reference evidence="6 7" key="1">
    <citation type="submission" date="2024-01" db="EMBL/GenBank/DDBJ databases">
        <title>The complete chloroplast genome sequence of Lithospermum erythrorhizon: insights into the phylogenetic relationship among Boraginaceae species and the maternal lineages of purple gromwells.</title>
        <authorList>
            <person name="Okada T."/>
            <person name="Watanabe K."/>
        </authorList>
    </citation>
    <scope>NUCLEOTIDE SEQUENCE [LARGE SCALE GENOMIC DNA]</scope>
</reference>
<dbReference type="PROSITE" id="PS50089">
    <property type="entry name" value="ZF_RING_2"/>
    <property type="match status" value="1"/>
</dbReference>
<evidence type="ECO:0000256" key="3">
    <source>
        <dbReference type="PROSITE-ProRule" id="PRU00221"/>
    </source>
</evidence>
<dbReference type="GO" id="GO:0006623">
    <property type="term" value="P:protein targeting to vacuole"/>
    <property type="evidence" value="ECO:0007669"/>
    <property type="project" value="InterPro"/>
</dbReference>
<keyword evidence="7" id="KW-1185">Reference proteome</keyword>
<feature type="compositionally biased region" description="Basic and acidic residues" evidence="4">
    <location>
        <begin position="398"/>
        <end position="409"/>
    </location>
</feature>
<comment type="similarity">
    <text evidence="1">Belongs to the VPS8 family.</text>
</comment>
<feature type="repeat" description="WD" evidence="3">
    <location>
        <begin position="566"/>
        <end position="600"/>
    </location>
</feature>
<feature type="region of interest" description="Disordered" evidence="4">
    <location>
        <begin position="966"/>
        <end position="985"/>
    </location>
</feature>
<proteinExistence type="inferred from homology"/>
<sequence>MEKPDDYQQQLDIDSLLLTTTTTSSSDDDDDVTNHPSPRHHRTVDEILLHHSSPPPSPPPSLLLHTQSLDISKLNYSSNNNNNSVISRVSSSSEVASANSNVSGRVWFSGVRSNAKPGAALAAAAAASRSIPRRRIVSSVNSDGGSDSIEGEVIMDESGNRSWIDQVYRDNVSDDGVGPGILIDPVYRGSAGDDRIGPGILIDQVIDPVYRGSVGDDRIGPGILIDQVYLDNVSNDRVGQRISIDQVYRDNVSNDRIGPGILVEEVVDGGGDERMGVGATLGEDQSDLSSRGLLGGNVLVENDDLRKMESSIEPDLELRYYDGKTIIKLDENPPVGSTVEFQSMESGGEIEGDELNLIEENDSRKEVQLKSSEIPDEVKMSDMDIGGESNELEGLVTRSDDREDGDVGGHESTSNNDVVDMAEELSLQWESRRGSKTSQKRRESSLKLLELAEELEKKQAFTGLHWEEGAAALPMRLEGVRRGSDVLGYFDIDAHNFITQTIASEAFRRDHGSPQVLAVHFNYIAIGTSRGGVVVVSSKYTPHHADKMDTKMLILGLQGNRSHAPVTSMCFNQQGDLLFAGYGDGHYTVWDVQRASALKVITEHKAPVVHMLYLGQNNVVSGDTKGVVKLIHFSVVPLLNRISYSAPTKLLDETTSTVVCAVPLVSSEIHSGTSVPSQGSNAVSTGGLSSRMGGVVGGDSGWKLFDGSSTIEEGVVIFVTHQSALVAKLNPSIEVYAQLPKPDGVRDGAMPYAAWKYMVVSEEVSSETTGRVALLAIAWDRKVQVAKLVKSELKVYEKWDLVAPAVGVVWLSDQLLVVLTSIGQMCLFSRDGNLIHQTSFAMDGSLSDDLISSHTYFVDKLGNSEKAHHNCVMVRGAKIYILGSMHLAVSRLLPWRERIEVLQRAGDWMGALYMAMTFYDGQAQAVIDLPRNLNDVQKTVMPYLLQLLFSYVDEVFSYISVACGKQDKRPDPSVEHYDECDSEESEAKEQYSRVGGVAVEFCLHINRTDILFDEIYSRFGKIKHQETFLELLEPYILKDMLGSLPPEIMQALVEHYSRRGWLQRVEQCVLHMDILSLDFNQVVRLCREHRLHGALIYLFNKGLDDFKTPLEELLVVLQDSPIASVPTLGYRILIYLKYCFQGMAFPPGMYLVLLLAVLCPTNLSHGNIPPARLPSLRNEIVQFLLESSSGPSSWSVSNISFDEGSTYLHHLLEFDTGSTLDVLKLAFVEDESLDTKDLSLDSVNSDGMLTEDDDDLVSQNHELVQKLIDVLSDILGMSYFQTSDSTDGDNSKPVEIWPSKNDVKHVFDFVASYIASKRVKVEKAILNQIVEYLTSEINSSPVLPQQNLEVLKKREMQLLALLEAIPVSEWDAPYFLHLCAKAQFHQACGLINAIGHHYSAALDCYMNVMEEPIHAFSFIHDMLPKLSDNQSENIESAVISRIQHLVRLSREGTFFMVLYHFPAKTEQILSELHSHPESLLLYLKTVFEVHTNGSLDFAHLKKCERHELRCGKGARLQSDRIEAFLNGLLDFPNLVRSNTIQITDEITELYLELLCRYESESVLKFLETFESYRVDRCLRLCQEFGIVDAAAFLLERVGDVGSALLLHLSDLNHKFVMLGAAFDSESPNGDMTNFDRILKKKEVHDILDTVRACVELCQRNSPRLDPHEAEFLWFQLLDSVCEPLIAEGERNYYTREPPIELLDLPSRNLEGDEASKAKWKVPISHKSGQTLRKLLSIFIKEIVEGMIGYVRLPEIMLKLLSDNGTQEFGDFKPTILGMLGTYDFERKILDTAKCLIEDDTYYTMSLLKKGASHGYALHSLSCCVCNCLLMRNTSGPGVRVYSCGHATHLHCELEDTGTLVSGSTGCPICIPKKRAQQPKSKSGVLENGLVNTSSTRTQHTHGTNVFHLHEYDAFENFQTSNQIPRFELLHNLQKDKAAIQMENIPQLRLAPPSIYHEKVKKGPDMVRGESSNVTSKMEKTKKGKALKDVKVKGSSIRFPLKSTIFGKEKVIKQR</sequence>
<dbReference type="InterPro" id="IPR001841">
    <property type="entry name" value="Znf_RING"/>
</dbReference>
<accession>A0AAV3NYU3</accession>
<keyword evidence="3" id="KW-0853">WD repeat</keyword>
<dbReference type="GO" id="GO:0008270">
    <property type="term" value="F:zinc ion binding"/>
    <property type="evidence" value="ECO:0007669"/>
    <property type="project" value="UniProtKB-KW"/>
</dbReference>
<feature type="domain" description="RING-type" evidence="5">
    <location>
        <begin position="1822"/>
        <end position="1869"/>
    </location>
</feature>
<keyword evidence="2" id="KW-0862">Zinc</keyword>
<dbReference type="Gene3D" id="2.130.10.10">
    <property type="entry name" value="YVTN repeat-like/Quinoprotein amine dehydrogenase"/>
    <property type="match status" value="1"/>
</dbReference>
<name>A0AAV3NYU3_LITER</name>
<feature type="region of interest" description="Disordered" evidence="4">
    <location>
        <begin position="1"/>
        <end position="39"/>
    </location>
</feature>
<evidence type="ECO:0000259" key="5">
    <source>
        <dbReference type="PROSITE" id="PS50089"/>
    </source>
</evidence>
<dbReference type="GO" id="GO:0034058">
    <property type="term" value="P:endosomal vesicle fusion"/>
    <property type="evidence" value="ECO:0007669"/>
    <property type="project" value="TreeGrafter"/>
</dbReference>
<dbReference type="PANTHER" id="PTHR12616">
    <property type="entry name" value="VACUOLAR PROTEIN SORTING VPS41"/>
    <property type="match status" value="1"/>
</dbReference>
<dbReference type="PANTHER" id="PTHR12616:SF8">
    <property type="entry name" value="VACUOLAR PROTEIN SORTING-ASSOCIATED PROTEIN 8 HOMOLOG"/>
    <property type="match status" value="1"/>
</dbReference>
<evidence type="ECO:0000256" key="2">
    <source>
        <dbReference type="PROSITE-ProRule" id="PRU00175"/>
    </source>
</evidence>
<dbReference type="InterPro" id="IPR001680">
    <property type="entry name" value="WD40_rpt"/>
</dbReference>
<dbReference type="Proteomes" id="UP001454036">
    <property type="component" value="Unassembled WGS sequence"/>
</dbReference>
<dbReference type="InterPro" id="IPR036322">
    <property type="entry name" value="WD40_repeat_dom_sf"/>
</dbReference>
<evidence type="ECO:0000313" key="7">
    <source>
        <dbReference type="Proteomes" id="UP001454036"/>
    </source>
</evidence>
<feature type="compositionally biased region" description="Basic and acidic residues" evidence="4">
    <location>
        <begin position="1976"/>
        <end position="1986"/>
    </location>
</feature>
<evidence type="ECO:0000256" key="1">
    <source>
        <dbReference type="ARBA" id="ARBA00009422"/>
    </source>
</evidence>
<protein>
    <submittedName>
        <fullName evidence="6">Membrane traffic protein</fullName>
    </submittedName>
</protein>
<keyword evidence="2" id="KW-0479">Metal-binding</keyword>
<feature type="region of interest" description="Disordered" evidence="4">
    <location>
        <begin position="380"/>
        <end position="420"/>
    </location>
</feature>
<dbReference type="GO" id="GO:0005770">
    <property type="term" value="C:late endosome"/>
    <property type="evidence" value="ECO:0007669"/>
    <property type="project" value="TreeGrafter"/>
</dbReference>
<dbReference type="SMART" id="SM00320">
    <property type="entry name" value="WD40"/>
    <property type="match status" value="2"/>
</dbReference>
<dbReference type="Pfam" id="PF23410">
    <property type="entry name" value="Beta-prop_VPS8"/>
    <property type="match status" value="1"/>
</dbReference>
<keyword evidence="2" id="KW-0863">Zinc-finger</keyword>
<dbReference type="Pfam" id="PF12816">
    <property type="entry name" value="TPR_Vps8"/>
    <property type="match status" value="1"/>
</dbReference>
<organism evidence="6 7">
    <name type="scientific">Lithospermum erythrorhizon</name>
    <name type="common">Purple gromwell</name>
    <name type="synonym">Lithospermum officinale var. erythrorhizon</name>
    <dbReference type="NCBI Taxonomy" id="34254"/>
    <lineage>
        <taxon>Eukaryota</taxon>
        <taxon>Viridiplantae</taxon>
        <taxon>Streptophyta</taxon>
        <taxon>Embryophyta</taxon>
        <taxon>Tracheophyta</taxon>
        <taxon>Spermatophyta</taxon>
        <taxon>Magnoliopsida</taxon>
        <taxon>eudicotyledons</taxon>
        <taxon>Gunneridae</taxon>
        <taxon>Pentapetalae</taxon>
        <taxon>asterids</taxon>
        <taxon>lamiids</taxon>
        <taxon>Boraginales</taxon>
        <taxon>Boraginaceae</taxon>
        <taxon>Boraginoideae</taxon>
        <taxon>Lithospermeae</taxon>
        <taxon>Lithospermum</taxon>
    </lineage>
</organism>
<comment type="caution">
    <text evidence="6">The sequence shown here is derived from an EMBL/GenBank/DDBJ whole genome shotgun (WGS) entry which is preliminary data.</text>
</comment>
<dbReference type="EMBL" id="BAABME010000480">
    <property type="protein sequence ID" value="GAA0143135.1"/>
    <property type="molecule type" value="Genomic_DNA"/>
</dbReference>
<dbReference type="InterPro" id="IPR015943">
    <property type="entry name" value="WD40/YVTN_repeat-like_dom_sf"/>
</dbReference>
<dbReference type="SUPFAM" id="SSF50978">
    <property type="entry name" value="WD40 repeat-like"/>
    <property type="match status" value="1"/>
</dbReference>
<dbReference type="PROSITE" id="PS50082">
    <property type="entry name" value="WD_REPEATS_2"/>
    <property type="match status" value="1"/>
</dbReference>
<dbReference type="InterPro" id="IPR025941">
    <property type="entry name" value="Vps8_central_dom"/>
</dbReference>
<feature type="region of interest" description="Disordered" evidence="4">
    <location>
        <begin position="1963"/>
        <end position="1986"/>
    </location>
</feature>
<evidence type="ECO:0000313" key="6">
    <source>
        <dbReference type="EMBL" id="GAA0143135.1"/>
    </source>
</evidence>
<evidence type="ECO:0000256" key="4">
    <source>
        <dbReference type="SAM" id="MobiDB-lite"/>
    </source>
</evidence>
<gene>
    <name evidence="6" type="ORF">LIER_03890</name>
</gene>
<dbReference type="InterPro" id="IPR045111">
    <property type="entry name" value="Vps41/Vps8"/>
</dbReference>